<keyword evidence="1" id="KW-1133">Transmembrane helix</keyword>
<keyword evidence="1" id="KW-0812">Transmembrane</keyword>
<evidence type="ECO:0000313" key="2">
    <source>
        <dbReference type="EMBL" id="KAG7439711.1"/>
    </source>
</evidence>
<protein>
    <submittedName>
        <fullName evidence="2">Uncharacterized protein</fullName>
    </submittedName>
</protein>
<organism evidence="2 3">
    <name type="scientific">Guyanagaster necrorhizus</name>
    <dbReference type="NCBI Taxonomy" id="856835"/>
    <lineage>
        <taxon>Eukaryota</taxon>
        <taxon>Fungi</taxon>
        <taxon>Dikarya</taxon>
        <taxon>Basidiomycota</taxon>
        <taxon>Agaricomycotina</taxon>
        <taxon>Agaricomycetes</taxon>
        <taxon>Agaricomycetidae</taxon>
        <taxon>Agaricales</taxon>
        <taxon>Marasmiineae</taxon>
        <taxon>Physalacriaceae</taxon>
        <taxon>Guyanagaster</taxon>
    </lineage>
</organism>
<keyword evidence="1" id="KW-0472">Membrane</keyword>
<keyword evidence="3" id="KW-1185">Reference proteome</keyword>
<evidence type="ECO:0000256" key="1">
    <source>
        <dbReference type="SAM" id="Phobius"/>
    </source>
</evidence>
<dbReference type="AlphaFoldDB" id="A0A9P7VEZ4"/>
<comment type="caution">
    <text evidence="2">The sequence shown here is derived from an EMBL/GenBank/DDBJ whole genome shotgun (WGS) entry which is preliminary data.</text>
</comment>
<evidence type="ECO:0000313" key="3">
    <source>
        <dbReference type="Proteomes" id="UP000812287"/>
    </source>
</evidence>
<proteinExistence type="predicted"/>
<sequence length="116" mass="13204">MAEGSWIYLATQRRVAKNVTMEERTRTKLGLVPPWFVSLFSVSIVIVIWTVNRESTYVFFTTLAGISLAITLQHVSYEGGHYCRLLRKVDSGLMGTRQNVSTDTSRLAKEERDIFS</sequence>
<dbReference type="RefSeq" id="XP_043033211.1">
    <property type="nucleotide sequence ID" value="XM_043181896.1"/>
</dbReference>
<accession>A0A9P7VEZ4</accession>
<dbReference type="EMBL" id="MU250586">
    <property type="protein sequence ID" value="KAG7439711.1"/>
    <property type="molecule type" value="Genomic_DNA"/>
</dbReference>
<reference evidence="2" key="1">
    <citation type="submission" date="2020-11" db="EMBL/GenBank/DDBJ databases">
        <title>Adaptations for nitrogen fixation in a non-lichenized fungal sporocarp promotes dispersal by wood-feeding termites.</title>
        <authorList>
            <consortium name="DOE Joint Genome Institute"/>
            <person name="Koch R.A."/>
            <person name="Yoon G."/>
            <person name="Arayal U."/>
            <person name="Lail K."/>
            <person name="Amirebrahimi M."/>
            <person name="Labutti K."/>
            <person name="Lipzen A."/>
            <person name="Riley R."/>
            <person name="Barry K."/>
            <person name="Henrissat B."/>
            <person name="Grigoriev I.V."/>
            <person name="Herr J.R."/>
            <person name="Aime M.C."/>
        </authorList>
    </citation>
    <scope>NUCLEOTIDE SEQUENCE</scope>
    <source>
        <strain evidence="2">MCA 3950</strain>
    </source>
</reference>
<dbReference type="Proteomes" id="UP000812287">
    <property type="component" value="Unassembled WGS sequence"/>
</dbReference>
<dbReference type="GeneID" id="66104192"/>
<gene>
    <name evidence="2" type="ORF">BT62DRAFT_693207</name>
</gene>
<feature type="transmembrane region" description="Helical" evidence="1">
    <location>
        <begin position="31"/>
        <end position="51"/>
    </location>
</feature>
<name>A0A9P7VEZ4_9AGAR</name>
<feature type="transmembrane region" description="Helical" evidence="1">
    <location>
        <begin position="57"/>
        <end position="77"/>
    </location>
</feature>